<name>A0A3D1JHG3_9CHLR</name>
<feature type="coiled-coil region" evidence="1">
    <location>
        <begin position="3"/>
        <end position="51"/>
    </location>
</feature>
<evidence type="ECO:0000256" key="1">
    <source>
        <dbReference type="SAM" id="Coils"/>
    </source>
</evidence>
<accession>A0A3D1JHG3</accession>
<reference evidence="2 3" key="1">
    <citation type="journal article" date="2018" name="Nat. Biotechnol.">
        <title>A standardized bacterial taxonomy based on genome phylogeny substantially revises the tree of life.</title>
        <authorList>
            <person name="Parks D.H."/>
            <person name="Chuvochina M."/>
            <person name="Waite D.W."/>
            <person name="Rinke C."/>
            <person name="Skarshewski A."/>
            <person name="Chaumeil P.A."/>
            <person name="Hugenholtz P."/>
        </authorList>
    </citation>
    <scope>NUCLEOTIDE SEQUENCE [LARGE SCALE GENOMIC DNA]</scope>
    <source>
        <strain evidence="2">UBA8781</strain>
    </source>
</reference>
<dbReference type="AlphaFoldDB" id="A0A3D1JHG3"/>
<organism evidence="2 3">
    <name type="scientific">Anaerolinea thermolimosa</name>
    <dbReference type="NCBI Taxonomy" id="229919"/>
    <lineage>
        <taxon>Bacteria</taxon>
        <taxon>Bacillati</taxon>
        <taxon>Chloroflexota</taxon>
        <taxon>Anaerolineae</taxon>
        <taxon>Anaerolineales</taxon>
        <taxon>Anaerolineaceae</taxon>
        <taxon>Anaerolinea</taxon>
    </lineage>
</organism>
<evidence type="ECO:0008006" key="4">
    <source>
        <dbReference type="Google" id="ProtNLM"/>
    </source>
</evidence>
<protein>
    <recommendedName>
        <fullName evidence="4">Chromosome partition protein Smc</fullName>
    </recommendedName>
</protein>
<evidence type="ECO:0000313" key="3">
    <source>
        <dbReference type="Proteomes" id="UP000264141"/>
    </source>
</evidence>
<sequence length="392" mass="46771">MDLDQLQKRLEFLENEHRKDKAIIDTLEQRLAQLESGLPELQQQSKEISSEVVRLSMIMSRFDQLDAALSQLRMDVTRDLEAIEKLRLDHDREMEKVRLADLESFQKAIGELRKGQESVPELRKALQARVEEDFRLARLIEELEVKLLETKRSDEEYRRAQKLIEDGQRQEARRVTDLQGEVAAMRKRLDEQRGRLDLVNDSLRKIETRISDLQNTENERRQTISTFIDKQNMLQLERERIWKDWQTRFEAIERQSANLDTQVQALDALQRSVRRAQEGFEEITQRFERRINEITEMQRLAEERFRQEWVAFRAEDQKRWTNYSLVQEEQQRELARQFDRSSEQLTQLADRLQELHDAVQLITAETQKQLQGLLAMAHEWVEDFDRSLGQGK</sequence>
<proteinExistence type="predicted"/>
<keyword evidence="1" id="KW-0175">Coiled coil</keyword>
<feature type="coiled-coil region" evidence="1">
    <location>
        <begin position="140"/>
        <end position="216"/>
    </location>
</feature>
<dbReference type="Proteomes" id="UP000264141">
    <property type="component" value="Unassembled WGS sequence"/>
</dbReference>
<feature type="coiled-coil region" evidence="1">
    <location>
        <begin position="252"/>
        <end position="286"/>
    </location>
</feature>
<comment type="caution">
    <text evidence="2">The sequence shown here is derived from an EMBL/GenBank/DDBJ whole genome shotgun (WGS) entry which is preliminary data.</text>
</comment>
<dbReference type="EMBL" id="DPBP01000033">
    <property type="protein sequence ID" value="HCE17952.1"/>
    <property type="molecule type" value="Genomic_DNA"/>
</dbReference>
<dbReference type="STRING" id="229919.GCA_001050195_02569"/>
<evidence type="ECO:0000313" key="2">
    <source>
        <dbReference type="EMBL" id="HCE17952.1"/>
    </source>
</evidence>
<feature type="coiled-coil region" evidence="1">
    <location>
        <begin position="338"/>
        <end position="365"/>
    </location>
</feature>
<gene>
    <name evidence="2" type="ORF">DEQ80_08845</name>
</gene>